<dbReference type="GO" id="GO:0032259">
    <property type="term" value="P:methylation"/>
    <property type="evidence" value="ECO:0007669"/>
    <property type="project" value="UniProtKB-KW"/>
</dbReference>
<evidence type="ECO:0000256" key="5">
    <source>
        <dbReference type="ARBA" id="ARBA00012807"/>
    </source>
</evidence>
<evidence type="ECO:0000256" key="16">
    <source>
        <dbReference type="RuleBase" id="RU003464"/>
    </source>
</evidence>
<comment type="caution">
    <text evidence="18">The sequence shown here is derived from an EMBL/GenBank/DDBJ whole genome shotgun (WGS) entry which is preliminary data.</text>
</comment>
<dbReference type="EMBL" id="JBHTOP010000026">
    <property type="protein sequence ID" value="MFD1672829.1"/>
    <property type="molecule type" value="Genomic_DNA"/>
</dbReference>
<accession>A0ABW4J9V9</accession>
<evidence type="ECO:0000256" key="12">
    <source>
        <dbReference type="ARBA" id="ARBA00029736"/>
    </source>
</evidence>
<sequence>MKINVLTLFPEMFTPLSTSLLGKAQDKGLLDINLVNFRDYTENKHNSVDDTPYGGGAGMLLMPQPIYKAMAALDENPKRRVVLLDPAGQTFDQRMAEDLAQEDDVTFICGHYEGYDHRIYDLATDIVSIGDFVVTGGELGAMVMIDAISRLIPGVLGNKASAASDSFSAGLLEYPQYTRPVSFAGKEVPEVLRNGNHEKIRQWRLYEAIKRTYLNRPELLDDLELSDEAQKMLREIKNIQNC</sequence>
<evidence type="ECO:0000256" key="1">
    <source>
        <dbReference type="ARBA" id="ARBA00002634"/>
    </source>
</evidence>
<proteinExistence type="inferred from homology"/>
<dbReference type="InterPro" id="IPR029026">
    <property type="entry name" value="tRNA_m1G_MTases_N"/>
</dbReference>
<evidence type="ECO:0000256" key="14">
    <source>
        <dbReference type="ARBA" id="ARBA00047783"/>
    </source>
</evidence>
<dbReference type="Gene3D" id="1.10.1270.20">
    <property type="entry name" value="tRNA(m1g37)methyltransferase, domain 2"/>
    <property type="match status" value="1"/>
</dbReference>
<comment type="subcellular location">
    <subcellularLocation>
        <location evidence="2 15 16">Cytoplasm</location>
    </subcellularLocation>
</comment>
<comment type="function">
    <text evidence="1 15 16">Specifically methylates guanosine-37 in various tRNAs.</text>
</comment>
<feature type="domain" description="tRNA methyltransferase TRMD/TRM10-type" evidence="17">
    <location>
        <begin position="1"/>
        <end position="221"/>
    </location>
</feature>
<gene>
    <name evidence="15 18" type="primary">trmD</name>
    <name evidence="18" type="ORF">ACFQ5M_12020</name>
</gene>
<comment type="similarity">
    <text evidence="3 15 16">Belongs to the RNA methyltransferase TrmD family.</text>
</comment>
<dbReference type="PIRSF" id="PIRSF000386">
    <property type="entry name" value="tRNA_mtase"/>
    <property type="match status" value="1"/>
</dbReference>
<keyword evidence="8 15" id="KW-0489">Methyltransferase</keyword>
<dbReference type="InterPro" id="IPR023148">
    <property type="entry name" value="tRNA_m1G_MeTrfase_C_sf"/>
</dbReference>
<dbReference type="EC" id="2.1.1.228" evidence="5 15"/>
<keyword evidence="19" id="KW-1185">Reference proteome</keyword>
<dbReference type="Pfam" id="PF01746">
    <property type="entry name" value="tRNA_m1G_MT"/>
    <property type="match status" value="1"/>
</dbReference>
<reference evidence="19" key="1">
    <citation type="journal article" date="2019" name="Int. J. Syst. Evol. Microbiol.">
        <title>The Global Catalogue of Microorganisms (GCM) 10K type strain sequencing project: providing services to taxonomists for standard genome sequencing and annotation.</title>
        <authorList>
            <consortium name="The Broad Institute Genomics Platform"/>
            <consortium name="The Broad Institute Genome Sequencing Center for Infectious Disease"/>
            <person name="Wu L."/>
            <person name="Ma J."/>
        </authorList>
    </citation>
    <scope>NUCLEOTIDE SEQUENCE [LARGE SCALE GENOMIC DNA]</scope>
    <source>
        <strain evidence="19">CCM 8896</strain>
    </source>
</reference>
<evidence type="ECO:0000256" key="13">
    <source>
        <dbReference type="ARBA" id="ARBA00033392"/>
    </source>
</evidence>
<dbReference type="NCBIfam" id="TIGR00088">
    <property type="entry name" value="trmD"/>
    <property type="match status" value="1"/>
</dbReference>
<dbReference type="SUPFAM" id="SSF75217">
    <property type="entry name" value="alpha/beta knot"/>
    <property type="match status" value="1"/>
</dbReference>
<evidence type="ECO:0000256" key="6">
    <source>
        <dbReference type="ARBA" id="ARBA00014679"/>
    </source>
</evidence>
<dbReference type="Proteomes" id="UP001597267">
    <property type="component" value="Unassembled WGS sequence"/>
</dbReference>
<feature type="binding site" evidence="15">
    <location>
        <begin position="129"/>
        <end position="134"/>
    </location>
    <ligand>
        <name>S-adenosyl-L-methionine</name>
        <dbReference type="ChEBI" id="CHEBI:59789"/>
    </ligand>
</feature>
<feature type="binding site" evidence="15">
    <location>
        <position position="110"/>
    </location>
    <ligand>
        <name>S-adenosyl-L-methionine</name>
        <dbReference type="ChEBI" id="CHEBI:59789"/>
    </ligand>
</feature>
<dbReference type="PANTHER" id="PTHR46417:SF1">
    <property type="entry name" value="TRNA (GUANINE-N(1)-)-METHYLTRANSFERASE"/>
    <property type="match status" value="1"/>
</dbReference>
<evidence type="ECO:0000256" key="4">
    <source>
        <dbReference type="ARBA" id="ARBA00011738"/>
    </source>
</evidence>
<dbReference type="HAMAP" id="MF_00605">
    <property type="entry name" value="TrmD"/>
    <property type="match status" value="1"/>
</dbReference>
<dbReference type="PANTHER" id="PTHR46417">
    <property type="entry name" value="TRNA (GUANINE-N(1)-)-METHYLTRANSFERASE"/>
    <property type="match status" value="1"/>
</dbReference>
<dbReference type="Gene3D" id="3.40.1280.10">
    <property type="match status" value="1"/>
</dbReference>
<evidence type="ECO:0000256" key="11">
    <source>
        <dbReference type="ARBA" id="ARBA00022694"/>
    </source>
</evidence>
<keyword evidence="10 15" id="KW-0949">S-adenosyl-L-methionine</keyword>
<evidence type="ECO:0000256" key="7">
    <source>
        <dbReference type="ARBA" id="ARBA00022490"/>
    </source>
</evidence>
<evidence type="ECO:0000256" key="9">
    <source>
        <dbReference type="ARBA" id="ARBA00022679"/>
    </source>
</evidence>
<dbReference type="InterPro" id="IPR016009">
    <property type="entry name" value="tRNA_MeTrfase_TRMD/TRM10"/>
</dbReference>
<evidence type="ECO:0000256" key="10">
    <source>
        <dbReference type="ARBA" id="ARBA00022691"/>
    </source>
</evidence>
<comment type="catalytic activity">
    <reaction evidence="14 15 16">
        <text>guanosine(37) in tRNA + S-adenosyl-L-methionine = N(1)-methylguanosine(37) in tRNA + S-adenosyl-L-homocysteine + H(+)</text>
        <dbReference type="Rhea" id="RHEA:36899"/>
        <dbReference type="Rhea" id="RHEA-COMP:10145"/>
        <dbReference type="Rhea" id="RHEA-COMP:10147"/>
        <dbReference type="ChEBI" id="CHEBI:15378"/>
        <dbReference type="ChEBI" id="CHEBI:57856"/>
        <dbReference type="ChEBI" id="CHEBI:59789"/>
        <dbReference type="ChEBI" id="CHEBI:73542"/>
        <dbReference type="ChEBI" id="CHEBI:74269"/>
        <dbReference type="EC" id="2.1.1.228"/>
    </reaction>
</comment>
<protein>
    <recommendedName>
        <fullName evidence="6 15">tRNA (guanine-N(1)-)-methyltransferase</fullName>
        <ecNumber evidence="5 15">2.1.1.228</ecNumber>
    </recommendedName>
    <alternativeName>
        <fullName evidence="12 15">M1G-methyltransferase</fullName>
    </alternativeName>
    <alternativeName>
        <fullName evidence="13 15">tRNA [GM37] methyltransferase</fullName>
    </alternativeName>
</protein>
<dbReference type="NCBIfam" id="NF000648">
    <property type="entry name" value="PRK00026.1"/>
    <property type="match status" value="1"/>
</dbReference>
<evidence type="ECO:0000256" key="15">
    <source>
        <dbReference type="HAMAP-Rule" id="MF_00605"/>
    </source>
</evidence>
<keyword evidence="9 15" id="KW-0808">Transferase</keyword>
<evidence type="ECO:0000313" key="18">
    <source>
        <dbReference type="EMBL" id="MFD1672829.1"/>
    </source>
</evidence>
<evidence type="ECO:0000259" key="17">
    <source>
        <dbReference type="Pfam" id="PF01746"/>
    </source>
</evidence>
<comment type="subunit">
    <text evidence="4 15 16">Homodimer.</text>
</comment>
<dbReference type="GO" id="GO:0052906">
    <property type="term" value="F:tRNA (guanine(37)-N1)-methyltransferase activity"/>
    <property type="evidence" value="ECO:0007669"/>
    <property type="project" value="UniProtKB-EC"/>
</dbReference>
<keyword evidence="11 15" id="KW-0819">tRNA processing</keyword>
<evidence type="ECO:0000256" key="8">
    <source>
        <dbReference type="ARBA" id="ARBA00022603"/>
    </source>
</evidence>
<organism evidence="18 19">
    <name type="scientific">Agrilactobacillus yilanensis</name>
    <dbReference type="NCBI Taxonomy" id="2485997"/>
    <lineage>
        <taxon>Bacteria</taxon>
        <taxon>Bacillati</taxon>
        <taxon>Bacillota</taxon>
        <taxon>Bacilli</taxon>
        <taxon>Lactobacillales</taxon>
        <taxon>Lactobacillaceae</taxon>
        <taxon>Agrilactobacillus</taxon>
    </lineage>
</organism>
<dbReference type="InterPro" id="IPR029028">
    <property type="entry name" value="Alpha/beta_knot_MTases"/>
</dbReference>
<dbReference type="RefSeq" id="WP_125713048.1">
    <property type="nucleotide sequence ID" value="NZ_JBHTOP010000026.1"/>
</dbReference>
<dbReference type="InterPro" id="IPR002649">
    <property type="entry name" value="tRNA_m1G_MeTrfase_TrmD"/>
</dbReference>
<evidence type="ECO:0000256" key="2">
    <source>
        <dbReference type="ARBA" id="ARBA00004496"/>
    </source>
</evidence>
<evidence type="ECO:0000313" key="19">
    <source>
        <dbReference type="Proteomes" id="UP001597267"/>
    </source>
</evidence>
<name>A0ABW4J9V9_9LACO</name>
<dbReference type="CDD" id="cd18080">
    <property type="entry name" value="TrmD-like"/>
    <property type="match status" value="1"/>
</dbReference>
<evidence type="ECO:0000256" key="3">
    <source>
        <dbReference type="ARBA" id="ARBA00007630"/>
    </source>
</evidence>
<keyword evidence="7 15" id="KW-0963">Cytoplasm</keyword>